<evidence type="ECO:0000256" key="7">
    <source>
        <dbReference type="ARBA" id="ARBA00022989"/>
    </source>
</evidence>
<evidence type="ECO:0000256" key="12">
    <source>
        <dbReference type="NCBIfam" id="TIGR04265"/>
    </source>
</evidence>
<protein>
    <recommendedName>
        <fullName evidence="12">Cardiolipin synthase</fullName>
        <ecNumber evidence="12">2.7.8.-</ecNumber>
    </recommendedName>
</protein>
<evidence type="ECO:0000256" key="3">
    <source>
        <dbReference type="ARBA" id="ARBA00022516"/>
    </source>
</evidence>
<feature type="transmembrane region" description="Helical" evidence="13">
    <location>
        <begin position="40"/>
        <end position="57"/>
    </location>
</feature>
<dbReference type="Pfam" id="PF13396">
    <property type="entry name" value="PLDc_N"/>
    <property type="match status" value="1"/>
</dbReference>
<dbReference type="CDD" id="cd09160">
    <property type="entry name" value="PLDc_SMU_988_like_2"/>
    <property type="match status" value="1"/>
</dbReference>
<keyword evidence="3" id="KW-0444">Lipid biosynthesis</keyword>
<dbReference type="Proteomes" id="UP000195897">
    <property type="component" value="Unassembled WGS sequence"/>
</dbReference>
<keyword evidence="11" id="KW-1208">Phospholipid metabolism</keyword>
<dbReference type="NCBIfam" id="TIGR04265">
    <property type="entry name" value="bac_cardiolipin"/>
    <property type="match status" value="1"/>
</dbReference>
<evidence type="ECO:0000256" key="4">
    <source>
        <dbReference type="ARBA" id="ARBA00022679"/>
    </source>
</evidence>
<reference evidence="16" key="1">
    <citation type="submission" date="2017-04" db="EMBL/GenBank/DDBJ databases">
        <title>Function of individual gut microbiota members based on whole genome sequencing of pure cultures obtained from chicken caecum.</title>
        <authorList>
            <person name="Medvecky M."/>
            <person name="Cejkova D."/>
            <person name="Polansky O."/>
            <person name="Karasova D."/>
            <person name="Kubasova T."/>
            <person name="Cizek A."/>
            <person name="Rychlik I."/>
        </authorList>
    </citation>
    <scope>NUCLEOTIDE SEQUENCE [LARGE SCALE GENOMIC DNA]</scope>
    <source>
        <strain evidence="16">An180</strain>
    </source>
</reference>
<keyword evidence="2" id="KW-1003">Cell membrane</keyword>
<sequence length="508" mass="58724">MLKKLQKLIADRRFVGGVLLALQAAVVICVIAFVSLSWMWVYRMCTILSAIIVIWLIRKYDNPAYKIPWIVLILLFPIFGGLFYLFWGNTPFNRNRARHRQRLRHPDFSAVPEPPASEEMAAALPRYTRGARYIQNESAMPVWGDTATTYYPVGEKQFAAMCEALESAQHFIFMEYFIIEPGKMWDTLLDILVRKVREGCEVRVMYDDAGCLGTLPHSYDKYLCSLGLHAVRFNRFIPTLNTYLNNRDHRKICVVDGNIGFMGGINLADEYINERIRFGHWKDTGVRLMGPGVANMTEMFLQMWEYTTKDRFFDRDRYMPTVVRSGDGYVQPFYDSPLDDRNVGETVFMHIINRAQRYVYITTPYLILDNEMITALTVAAQSGIDVRIITPGIPDKKLVYRVTRSYYQQLHRAGVKIYEYRPGFLHAKMILSDDDVAVVGTMNMDFRSFFLHFECGTVLYGGETINEIRDDVLDTMGLSRQIDDEWFRSVPWLASIAASILRLFAPML</sequence>
<organism evidence="15 16">
    <name type="scientific">Butyricicoccus pullicaecorum</name>
    <dbReference type="NCBI Taxonomy" id="501571"/>
    <lineage>
        <taxon>Bacteria</taxon>
        <taxon>Bacillati</taxon>
        <taxon>Bacillota</taxon>
        <taxon>Clostridia</taxon>
        <taxon>Eubacteriales</taxon>
        <taxon>Butyricicoccaceae</taxon>
        <taxon>Butyricicoccus</taxon>
    </lineage>
</organism>
<feature type="domain" description="PLD phosphodiesterase" evidence="14">
    <location>
        <begin position="244"/>
        <end position="271"/>
    </location>
</feature>
<gene>
    <name evidence="15" type="ORF">B5F17_12360</name>
</gene>
<dbReference type="EMBL" id="NFKK01000019">
    <property type="protein sequence ID" value="OUP51635.1"/>
    <property type="molecule type" value="Genomic_DNA"/>
</dbReference>
<dbReference type="PANTHER" id="PTHR21248">
    <property type="entry name" value="CARDIOLIPIN SYNTHASE"/>
    <property type="match status" value="1"/>
</dbReference>
<evidence type="ECO:0000256" key="11">
    <source>
        <dbReference type="ARBA" id="ARBA00023264"/>
    </source>
</evidence>
<dbReference type="GO" id="GO:0008808">
    <property type="term" value="F:cardiolipin synthase activity"/>
    <property type="evidence" value="ECO:0007669"/>
    <property type="project" value="UniProtKB-UniRule"/>
</dbReference>
<dbReference type="InterPro" id="IPR027379">
    <property type="entry name" value="CLS_N"/>
</dbReference>
<dbReference type="SUPFAM" id="SSF56024">
    <property type="entry name" value="Phospholipase D/nuclease"/>
    <property type="match status" value="2"/>
</dbReference>
<evidence type="ECO:0000256" key="2">
    <source>
        <dbReference type="ARBA" id="ARBA00022475"/>
    </source>
</evidence>
<dbReference type="PROSITE" id="PS50035">
    <property type="entry name" value="PLD"/>
    <property type="match status" value="2"/>
</dbReference>
<keyword evidence="5 13" id="KW-0812">Transmembrane</keyword>
<evidence type="ECO:0000256" key="13">
    <source>
        <dbReference type="SAM" id="Phobius"/>
    </source>
</evidence>
<evidence type="ECO:0000313" key="15">
    <source>
        <dbReference type="EMBL" id="OUP51635.1"/>
    </source>
</evidence>
<evidence type="ECO:0000256" key="6">
    <source>
        <dbReference type="ARBA" id="ARBA00022737"/>
    </source>
</evidence>
<dbReference type="AlphaFoldDB" id="A0A1Y4L4C0"/>
<evidence type="ECO:0000256" key="9">
    <source>
        <dbReference type="ARBA" id="ARBA00023136"/>
    </source>
</evidence>
<keyword evidence="9 13" id="KW-0472">Membrane</keyword>
<evidence type="ECO:0000256" key="8">
    <source>
        <dbReference type="ARBA" id="ARBA00023098"/>
    </source>
</evidence>
<comment type="caution">
    <text evidence="15">The sequence shown here is derived from an EMBL/GenBank/DDBJ whole genome shotgun (WGS) entry which is preliminary data.</text>
</comment>
<proteinExistence type="predicted"/>
<dbReference type="Pfam" id="PF13091">
    <property type="entry name" value="PLDc_2"/>
    <property type="match status" value="2"/>
</dbReference>
<dbReference type="RefSeq" id="WP_087374246.1">
    <property type="nucleotide sequence ID" value="NZ_NFKK01000019.1"/>
</dbReference>
<evidence type="ECO:0000256" key="10">
    <source>
        <dbReference type="ARBA" id="ARBA00023209"/>
    </source>
</evidence>
<dbReference type="EC" id="2.7.8.-" evidence="12"/>
<dbReference type="GO" id="GO:0005886">
    <property type="term" value="C:plasma membrane"/>
    <property type="evidence" value="ECO:0007669"/>
    <property type="project" value="UniProtKB-SubCell"/>
</dbReference>
<keyword evidence="10" id="KW-0594">Phospholipid biosynthesis</keyword>
<feature type="transmembrane region" description="Helical" evidence="13">
    <location>
        <begin position="69"/>
        <end position="87"/>
    </location>
</feature>
<dbReference type="PANTHER" id="PTHR21248:SF22">
    <property type="entry name" value="PHOSPHOLIPASE D"/>
    <property type="match status" value="1"/>
</dbReference>
<evidence type="ECO:0000256" key="5">
    <source>
        <dbReference type="ARBA" id="ARBA00022692"/>
    </source>
</evidence>
<comment type="subcellular location">
    <subcellularLocation>
        <location evidence="1">Cell membrane</location>
        <topology evidence="1">Multi-pass membrane protein</topology>
    </subcellularLocation>
</comment>
<name>A0A1Y4L4C0_9FIRM</name>
<dbReference type="InterPro" id="IPR022924">
    <property type="entry name" value="Cardiolipin_synthase"/>
</dbReference>
<dbReference type="CDD" id="cd09154">
    <property type="entry name" value="PLDc_SMU_988_like_1"/>
    <property type="match status" value="1"/>
</dbReference>
<dbReference type="InterPro" id="IPR025202">
    <property type="entry name" value="PLD-like_dom"/>
</dbReference>
<dbReference type="SMART" id="SM00155">
    <property type="entry name" value="PLDc"/>
    <property type="match status" value="2"/>
</dbReference>
<dbReference type="Gene3D" id="3.30.870.10">
    <property type="entry name" value="Endonuclease Chain A"/>
    <property type="match status" value="2"/>
</dbReference>
<keyword evidence="6" id="KW-0677">Repeat</keyword>
<feature type="transmembrane region" description="Helical" evidence="13">
    <location>
        <begin position="12"/>
        <end position="34"/>
    </location>
</feature>
<feature type="domain" description="PLD phosphodiesterase" evidence="14">
    <location>
        <begin position="421"/>
        <end position="448"/>
    </location>
</feature>
<dbReference type="GO" id="GO:0032049">
    <property type="term" value="P:cardiolipin biosynthetic process"/>
    <property type="evidence" value="ECO:0007669"/>
    <property type="project" value="UniProtKB-UniRule"/>
</dbReference>
<evidence type="ECO:0000259" key="14">
    <source>
        <dbReference type="PROSITE" id="PS50035"/>
    </source>
</evidence>
<evidence type="ECO:0000313" key="16">
    <source>
        <dbReference type="Proteomes" id="UP000195897"/>
    </source>
</evidence>
<accession>A0A1Y4L4C0</accession>
<keyword evidence="8" id="KW-0443">Lipid metabolism</keyword>
<dbReference type="InterPro" id="IPR001736">
    <property type="entry name" value="PLipase_D/transphosphatidylase"/>
</dbReference>
<keyword evidence="7 13" id="KW-1133">Transmembrane helix</keyword>
<evidence type="ECO:0000256" key="1">
    <source>
        <dbReference type="ARBA" id="ARBA00004651"/>
    </source>
</evidence>
<keyword evidence="4" id="KW-0808">Transferase</keyword>